<reference evidence="7" key="1">
    <citation type="submission" date="2022-05" db="EMBL/GenBank/DDBJ databases">
        <authorList>
            <person name="Pankratov T."/>
        </authorList>
    </citation>
    <scope>NUCLEOTIDE SEQUENCE</scope>
    <source>
        <strain evidence="7">BP6-180914</strain>
    </source>
</reference>
<keyword evidence="4 5" id="KW-0472">Membrane</keyword>
<accession>A0AA42CN46</accession>
<keyword evidence="3 5" id="KW-1133">Transmembrane helix</keyword>
<organism evidence="7 8">
    <name type="scientific">Lichenifustis flavocetrariae</name>
    <dbReference type="NCBI Taxonomy" id="2949735"/>
    <lineage>
        <taxon>Bacteria</taxon>
        <taxon>Pseudomonadati</taxon>
        <taxon>Pseudomonadota</taxon>
        <taxon>Alphaproteobacteria</taxon>
        <taxon>Hyphomicrobiales</taxon>
        <taxon>Lichenihabitantaceae</taxon>
        <taxon>Lichenifustis</taxon>
    </lineage>
</organism>
<dbReference type="Proteomes" id="UP001165667">
    <property type="component" value="Unassembled WGS sequence"/>
</dbReference>
<evidence type="ECO:0000256" key="2">
    <source>
        <dbReference type="ARBA" id="ARBA00022692"/>
    </source>
</evidence>
<evidence type="ECO:0000313" key="8">
    <source>
        <dbReference type="Proteomes" id="UP001165667"/>
    </source>
</evidence>
<feature type="transmembrane region" description="Helical" evidence="5">
    <location>
        <begin position="106"/>
        <end position="124"/>
    </location>
</feature>
<evidence type="ECO:0000256" key="5">
    <source>
        <dbReference type="SAM" id="Phobius"/>
    </source>
</evidence>
<feature type="transmembrane region" description="Helical" evidence="5">
    <location>
        <begin position="330"/>
        <end position="350"/>
    </location>
</feature>
<protein>
    <submittedName>
        <fullName evidence="7">O-antigen ligase family protein</fullName>
    </submittedName>
</protein>
<feature type="transmembrane region" description="Helical" evidence="5">
    <location>
        <begin position="70"/>
        <end position="94"/>
    </location>
</feature>
<gene>
    <name evidence="7" type="ORF">M8523_13470</name>
</gene>
<dbReference type="Pfam" id="PF04932">
    <property type="entry name" value="Wzy_C"/>
    <property type="match status" value="1"/>
</dbReference>
<dbReference type="EMBL" id="JAMOIM010000008">
    <property type="protein sequence ID" value="MCW6509032.1"/>
    <property type="molecule type" value="Genomic_DNA"/>
</dbReference>
<evidence type="ECO:0000256" key="4">
    <source>
        <dbReference type="ARBA" id="ARBA00023136"/>
    </source>
</evidence>
<dbReference type="PANTHER" id="PTHR37422:SF13">
    <property type="entry name" value="LIPOPOLYSACCHARIDE BIOSYNTHESIS PROTEIN PA4999-RELATED"/>
    <property type="match status" value="1"/>
</dbReference>
<evidence type="ECO:0000256" key="3">
    <source>
        <dbReference type="ARBA" id="ARBA00022989"/>
    </source>
</evidence>
<evidence type="ECO:0000256" key="1">
    <source>
        <dbReference type="ARBA" id="ARBA00004141"/>
    </source>
</evidence>
<feature type="transmembrane region" description="Helical" evidence="5">
    <location>
        <begin position="39"/>
        <end position="58"/>
    </location>
</feature>
<feature type="transmembrane region" description="Helical" evidence="5">
    <location>
        <begin position="131"/>
        <end position="148"/>
    </location>
</feature>
<feature type="transmembrane region" description="Helical" evidence="5">
    <location>
        <begin position="232"/>
        <end position="252"/>
    </location>
</feature>
<feature type="transmembrane region" description="Helical" evidence="5">
    <location>
        <begin position="12"/>
        <end position="33"/>
    </location>
</feature>
<keyword evidence="2 5" id="KW-0812">Transmembrane</keyword>
<evidence type="ECO:0000259" key="6">
    <source>
        <dbReference type="Pfam" id="PF04932"/>
    </source>
</evidence>
<evidence type="ECO:0000313" key="7">
    <source>
        <dbReference type="EMBL" id="MCW6509032.1"/>
    </source>
</evidence>
<feature type="transmembrane region" description="Helical" evidence="5">
    <location>
        <begin position="205"/>
        <end position="225"/>
    </location>
</feature>
<comment type="subcellular location">
    <subcellularLocation>
        <location evidence="1">Membrane</location>
        <topology evidence="1">Multi-pass membrane protein</topology>
    </subcellularLocation>
</comment>
<dbReference type="InterPro" id="IPR007016">
    <property type="entry name" value="O-antigen_ligase-rel_domated"/>
</dbReference>
<feature type="transmembrane region" description="Helical" evidence="5">
    <location>
        <begin position="362"/>
        <end position="379"/>
    </location>
</feature>
<dbReference type="GO" id="GO:0016874">
    <property type="term" value="F:ligase activity"/>
    <property type="evidence" value="ECO:0007669"/>
    <property type="project" value="UniProtKB-KW"/>
</dbReference>
<dbReference type="InterPro" id="IPR051533">
    <property type="entry name" value="WaaL-like"/>
</dbReference>
<dbReference type="GO" id="GO:0016020">
    <property type="term" value="C:membrane"/>
    <property type="evidence" value="ECO:0007669"/>
    <property type="project" value="UniProtKB-SubCell"/>
</dbReference>
<sequence>MQPEIAPTRIDWSRAFGLAAAVTFCVLLPVVMVVSNKSAPVPLGVGALLANISAIVAGRRVELLQRYRNVLWTKSGALLTIFLLLAVLSFTWTISVPMTARGLREMLPEVVFGWAAAAAWPIVARRSDLKLLVLGIVLAGSLIAFEAATRMPLHQLVRVRALPFDLKRSSIPPLLLLWPAFALCHRDRQFYRAGSLVVFAEVGAIVSHSSASIVAILLGGAVYALSFYAPRVTLWGYAAIMTVALLIAPWTGTFMTHLLPPRVEMLLEEQHAKQRVAIWTAFEQRVQERPWLGHGFDASFRVADAAGTPAGRPGEEVIQGIHPHNQLLQVWIDFGAVGAVAVLAMIAHLFASLRGLSPRDRAPRLAFLASATMMGLVGVQAWDPWWLATIAVTWVICTVLGREDRSGEAANPTPRPA</sequence>
<dbReference type="AlphaFoldDB" id="A0AA42CN46"/>
<dbReference type="PANTHER" id="PTHR37422">
    <property type="entry name" value="TEICHURONIC ACID BIOSYNTHESIS PROTEIN TUAE"/>
    <property type="match status" value="1"/>
</dbReference>
<keyword evidence="7" id="KW-0436">Ligase</keyword>
<proteinExistence type="predicted"/>
<comment type="caution">
    <text evidence="7">The sequence shown here is derived from an EMBL/GenBank/DDBJ whole genome shotgun (WGS) entry which is preliminary data.</text>
</comment>
<name>A0AA42CN46_9HYPH</name>
<feature type="domain" description="O-antigen ligase-related" evidence="6">
    <location>
        <begin position="197"/>
        <end position="342"/>
    </location>
</feature>
<dbReference type="RefSeq" id="WP_282585400.1">
    <property type="nucleotide sequence ID" value="NZ_JAMOIM010000008.1"/>
</dbReference>
<keyword evidence="8" id="KW-1185">Reference proteome</keyword>